<keyword evidence="4" id="KW-1185">Reference proteome</keyword>
<dbReference type="EMBL" id="CP001738">
    <property type="protein sequence ID" value="ACY97693.1"/>
    <property type="molecule type" value="Genomic_DNA"/>
</dbReference>
<dbReference type="STRING" id="471852.Tcur_2127"/>
<organism evidence="3 4">
    <name type="scientific">Thermomonospora curvata (strain ATCC 19995 / DSM 43183 / JCM 3096 / KCTC 9072 / NBRC 15933 / NCIMB 10081 / Henssen B9)</name>
    <dbReference type="NCBI Taxonomy" id="471852"/>
    <lineage>
        <taxon>Bacteria</taxon>
        <taxon>Bacillati</taxon>
        <taxon>Actinomycetota</taxon>
        <taxon>Actinomycetes</taxon>
        <taxon>Streptosporangiales</taxon>
        <taxon>Thermomonosporaceae</taxon>
        <taxon>Thermomonospora</taxon>
    </lineage>
</organism>
<accession>D1AEW8</accession>
<dbReference type="OrthoDB" id="4570646at2"/>
<evidence type="ECO:0000259" key="2">
    <source>
        <dbReference type="Pfam" id="PF04149"/>
    </source>
</evidence>
<name>D1AEW8_THECD</name>
<feature type="region of interest" description="Disordered" evidence="1">
    <location>
        <begin position="1"/>
        <end position="23"/>
    </location>
</feature>
<feature type="compositionally biased region" description="Basic and acidic residues" evidence="1">
    <location>
        <begin position="91"/>
        <end position="102"/>
    </location>
</feature>
<protein>
    <recommendedName>
        <fullName evidence="2">DUF397 domain-containing protein</fullName>
    </recommendedName>
</protein>
<feature type="domain" description="DUF397" evidence="2">
    <location>
        <begin position="33"/>
        <end position="86"/>
    </location>
</feature>
<proteinExistence type="predicted"/>
<dbReference type="KEGG" id="tcu:Tcur_2127"/>
<evidence type="ECO:0000256" key="1">
    <source>
        <dbReference type="SAM" id="MobiDB-lite"/>
    </source>
</evidence>
<evidence type="ECO:0000313" key="3">
    <source>
        <dbReference type="EMBL" id="ACY97693.1"/>
    </source>
</evidence>
<dbReference type="Proteomes" id="UP000001918">
    <property type="component" value="Chromosome"/>
</dbReference>
<evidence type="ECO:0000313" key="4">
    <source>
        <dbReference type="Proteomes" id="UP000001918"/>
    </source>
</evidence>
<sequence>MSIRGERGTLTSARWRKSTRSNEMGGECVEVAAVWRKSRHGSDMGGAGVENAGAGPAVAVRDSKNPEGAKLFVSPDGWAGLLGDIRRGAYDRPRRVSAHQERPVPLQTGG</sequence>
<dbReference type="eggNOG" id="ENOG5032G65">
    <property type="taxonomic scope" value="Bacteria"/>
</dbReference>
<dbReference type="InterPro" id="IPR007278">
    <property type="entry name" value="DUF397"/>
</dbReference>
<gene>
    <name evidence="3" type="ordered locus">Tcur_2127</name>
</gene>
<feature type="region of interest" description="Disordered" evidence="1">
    <location>
        <begin position="91"/>
        <end position="110"/>
    </location>
</feature>
<reference evidence="3 4" key="1">
    <citation type="journal article" date="2011" name="Stand. Genomic Sci.">
        <title>Complete genome sequence of Thermomonospora curvata type strain (B9).</title>
        <authorList>
            <person name="Chertkov O."/>
            <person name="Sikorski J."/>
            <person name="Nolan M."/>
            <person name="Lapidus A."/>
            <person name="Lucas S."/>
            <person name="Del Rio T.G."/>
            <person name="Tice H."/>
            <person name="Cheng J.F."/>
            <person name="Goodwin L."/>
            <person name="Pitluck S."/>
            <person name="Liolios K."/>
            <person name="Ivanova N."/>
            <person name="Mavromatis K."/>
            <person name="Mikhailova N."/>
            <person name="Ovchinnikova G."/>
            <person name="Pati A."/>
            <person name="Chen A."/>
            <person name="Palaniappan K."/>
            <person name="Djao O.D."/>
            <person name="Land M."/>
            <person name="Hauser L."/>
            <person name="Chang Y.J."/>
            <person name="Jeffries C.D."/>
            <person name="Brettin T."/>
            <person name="Han C."/>
            <person name="Detter J.C."/>
            <person name="Rohde M."/>
            <person name="Goker M."/>
            <person name="Woyke T."/>
            <person name="Bristow J."/>
            <person name="Eisen J.A."/>
            <person name="Markowitz V."/>
            <person name="Hugenholtz P."/>
            <person name="Klenk H.P."/>
            <person name="Kyrpides N.C."/>
        </authorList>
    </citation>
    <scope>NUCLEOTIDE SEQUENCE [LARGE SCALE GENOMIC DNA]</scope>
    <source>
        <strain evidence="4">ATCC 19995 / DSM 43183 / JCM 3096 / KCTC 9072 / NBRC 15933 / NCIMB 10081 / Henssen B9</strain>
    </source>
</reference>
<dbReference type="RefSeq" id="WP_012852477.1">
    <property type="nucleotide sequence ID" value="NC_013510.1"/>
</dbReference>
<dbReference type="Pfam" id="PF04149">
    <property type="entry name" value="DUF397"/>
    <property type="match status" value="1"/>
</dbReference>
<dbReference type="HOGENOM" id="CLU_131550_0_1_11"/>
<dbReference type="AlphaFoldDB" id="D1AEW8"/>